<protein>
    <recommendedName>
        <fullName evidence="4">DUF4169 domain-containing protein</fullName>
    </recommendedName>
</protein>
<keyword evidence="3" id="KW-1185">Reference proteome</keyword>
<evidence type="ECO:0000313" key="2">
    <source>
        <dbReference type="EMBL" id="SFM17061.1"/>
    </source>
</evidence>
<dbReference type="OrthoDB" id="7192657at2"/>
<dbReference type="AlphaFoldDB" id="A0A1I4NNI6"/>
<gene>
    <name evidence="2" type="ORF">SAMN04488042_104287</name>
</gene>
<accession>A0A1I4NNI6</accession>
<sequence>MSEPVNLNRFRKQKARADKKARADQNAIKFGRTKVEKQRDKAEAEKASRHIDGHKRDDP</sequence>
<evidence type="ECO:0000256" key="1">
    <source>
        <dbReference type="SAM" id="MobiDB-lite"/>
    </source>
</evidence>
<evidence type="ECO:0008006" key="4">
    <source>
        <dbReference type="Google" id="ProtNLM"/>
    </source>
</evidence>
<organism evidence="2 3">
    <name type="scientific">Shimia aestuarii</name>
    <dbReference type="NCBI Taxonomy" id="254406"/>
    <lineage>
        <taxon>Bacteria</taxon>
        <taxon>Pseudomonadati</taxon>
        <taxon>Pseudomonadota</taxon>
        <taxon>Alphaproteobacteria</taxon>
        <taxon>Rhodobacterales</taxon>
        <taxon>Roseobacteraceae</taxon>
    </lineage>
</organism>
<dbReference type="EMBL" id="FOTQ01000004">
    <property type="protein sequence ID" value="SFM17061.1"/>
    <property type="molecule type" value="Genomic_DNA"/>
</dbReference>
<dbReference type="RefSeq" id="WP_093094156.1">
    <property type="nucleotide sequence ID" value="NZ_FOTQ01000004.1"/>
</dbReference>
<name>A0A1I4NNI6_9RHOB</name>
<reference evidence="2 3" key="1">
    <citation type="submission" date="2016-10" db="EMBL/GenBank/DDBJ databases">
        <authorList>
            <person name="de Groot N.N."/>
        </authorList>
    </citation>
    <scope>NUCLEOTIDE SEQUENCE [LARGE SCALE GENOMIC DNA]</scope>
    <source>
        <strain evidence="2 3">DSM 15283</strain>
    </source>
</reference>
<evidence type="ECO:0000313" key="3">
    <source>
        <dbReference type="Proteomes" id="UP000199144"/>
    </source>
</evidence>
<proteinExistence type="predicted"/>
<dbReference type="STRING" id="254406.SAMN04488042_104287"/>
<dbReference type="Proteomes" id="UP000199144">
    <property type="component" value="Unassembled WGS sequence"/>
</dbReference>
<dbReference type="InterPro" id="IPR025227">
    <property type="entry name" value="DUF4169"/>
</dbReference>
<dbReference type="Pfam" id="PF13770">
    <property type="entry name" value="DUF4169"/>
    <property type="match status" value="1"/>
</dbReference>
<feature type="compositionally biased region" description="Basic and acidic residues" evidence="1">
    <location>
        <begin position="33"/>
        <end position="59"/>
    </location>
</feature>
<feature type="region of interest" description="Disordered" evidence="1">
    <location>
        <begin position="1"/>
        <end position="59"/>
    </location>
</feature>